<dbReference type="EMBL" id="NCMJ01000097">
    <property type="protein sequence ID" value="PLE26409.1"/>
    <property type="molecule type" value="Genomic_DNA"/>
</dbReference>
<reference evidence="1 2" key="1">
    <citation type="journal article" date="2017" name="J. Infect. Dis.">
        <title>An Analysis of the Epidemic of Klebsiella pneumoniae Carbapenemase-Producing K. pneumoniae: Convergence of Two Evolutionary Mechanisms Creates the Perfect Storm.</title>
        <authorList>
            <person name="Rojas L.J."/>
            <person name="Weinstock G.M."/>
            <person name="De La Cadena E."/>
            <person name="Diaz L."/>
            <person name="Rios R."/>
            <person name="Hanson B.M."/>
            <person name="Brown J.S."/>
            <person name="Vats P."/>
            <person name="Phillips D.S."/>
            <person name="Nguyen H."/>
            <person name="Hujer K.M."/>
            <person name="Correa A."/>
            <person name="Adams M.D."/>
            <person name="Perez F."/>
            <person name="Sodergren E."/>
            <person name="Narechania A."/>
            <person name="Planet P.J."/>
            <person name="Villegas M.V."/>
            <person name="Bonomo R.A."/>
            <person name="Arias C.A."/>
        </authorList>
    </citation>
    <scope>NUCLEOTIDE SEQUENCE [LARGE SCALE GENOMIC DNA]</scope>
    <source>
        <strain evidence="1 2">COL-Kpn30</strain>
    </source>
</reference>
<dbReference type="Proteomes" id="UP000234439">
    <property type="component" value="Unassembled WGS sequence"/>
</dbReference>
<gene>
    <name evidence="1" type="ORF">B6I68_17770</name>
</gene>
<evidence type="ECO:0000313" key="2">
    <source>
        <dbReference type="Proteomes" id="UP000234439"/>
    </source>
</evidence>
<accession>A0A9Q5ZY05</accession>
<evidence type="ECO:0000313" key="1">
    <source>
        <dbReference type="EMBL" id="PLE26409.1"/>
    </source>
</evidence>
<proteinExistence type="predicted"/>
<comment type="caution">
    <text evidence="1">The sequence shown here is derived from an EMBL/GenBank/DDBJ whole genome shotgun (WGS) entry which is preliminary data.</text>
</comment>
<dbReference type="AlphaFoldDB" id="A0A9Q5ZY05"/>
<name>A0A9Q5ZY05_KLEPN</name>
<protein>
    <submittedName>
        <fullName evidence="1">Uncharacterized protein</fullName>
    </submittedName>
</protein>
<organism evidence="1 2">
    <name type="scientific">Klebsiella pneumoniae</name>
    <dbReference type="NCBI Taxonomy" id="573"/>
    <lineage>
        <taxon>Bacteria</taxon>
        <taxon>Pseudomonadati</taxon>
        <taxon>Pseudomonadota</taxon>
        <taxon>Gammaproteobacteria</taxon>
        <taxon>Enterobacterales</taxon>
        <taxon>Enterobacteriaceae</taxon>
        <taxon>Klebsiella/Raoultella group</taxon>
        <taxon>Klebsiella</taxon>
        <taxon>Klebsiella pneumoniae complex</taxon>
    </lineage>
</organism>
<sequence>MRWWHPVIFLVVLLVLLKACSYIPDPDPADLRDKGVTLKQWRSMLKDERLKFIDSYLAQEKIATSDTSGFYKCISQQSFTKNDEIKADEALNWCKQDYLKNPSSLYKMIDFDTFIGNVRGFDNSYIPITNYIKNNMHDPSSFKHLETRYRFVMNDSSPYAVITTIYQGKNNYGAIVKNQITAKVDLISGLIVDSSN</sequence>